<evidence type="ECO:0000313" key="2">
    <source>
        <dbReference type="EMBL" id="CAB4179028.1"/>
    </source>
</evidence>
<dbReference type="EMBL" id="LR796976">
    <property type="protein sequence ID" value="CAB4179028.1"/>
    <property type="molecule type" value="Genomic_DNA"/>
</dbReference>
<organism evidence="1">
    <name type="scientific">uncultured Caudovirales phage</name>
    <dbReference type="NCBI Taxonomy" id="2100421"/>
    <lineage>
        <taxon>Viruses</taxon>
        <taxon>Duplodnaviria</taxon>
        <taxon>Heunggongvirae</taxon>
        <taxon>Uroviricota</taxon>
        <taxon>Caudoviricetes</taxon>
        <taxon>Peduoviridae</taxon>
        <taxon>Maltschvirus</taxon>
        <taxon>Maltschvirus maltsch</taxon>
    </lineage>
</organism>
<accession>A0A6J5PUZ4</accession>
<name>A0A6J5PUZ4_9CAUD</name>
<gene>
    <name evidence="2" type="ORF">UFOVP1024_30</name>
    <name evidence="1" type="ORF">UFOVP949_9</name>
</gene>
<reference evidence="1" key="1">
    <citation type="submission" date="2020-05" db="EMBL/GenBank/DDBJ databases">
        <authorList>
            <person name="Chiriac C."/>
            <person name="Salcher M."/>
            <person name="Ghai R."/>
            <person name="Kavagutti S V."/>
        </authorList>
    </citation>
    <scope>NUCLEOTIDE SEQUENCE</scope>
</reference>
<sequence>MNEYKLYAPPPPVGYWVLYAEAPQQTMFSMYHKPTDEQIANTERLLGWTWRDAK</sequence>
<protein>
    <submittedName>
        <fullName evidence="1">Uncharacterized protein</fullName>
    </submittedName>
</protein>
<evidence type="ECO:0000313" key="1">
    <source>
        <dbReference type="EMBL" id="CAB4172888.1"/>
    </source>
</evidence>
<proteinExistence type="predicted"/>
<dbReference type="EMBL" id="LR796893">
    <property type="protein sequence ID" value="CAB4172888.1"/>
    <property type="molecule type" value="Genomic_DNA"/>
</dbReference>